<evidence type="ECO:0000313" key="12">
    <source>
        <dbReference type="EMBL" id="PWJ30194.1"/>
    </source>
</evidence>
<dbReference type="InterPro" id="IPR001789">
    <property type="entry name" value="Sig_transdc_resp-reg_receiver"/>
</dbReference>
<keyword evidence="2 8" id="KW-0597">Phosphoprotein</keyword>
<keyword evidence="13" id="KW-1185">Reference proteome</keyword>
<dbReference type="InterPro" id="IPR011006">
    <property type="entry name" value="CheY-like_superfamily"/>
</dbReference>
<proteinExistence type="predicted"/>
<dbReference type="GO" id="GO:0032993">
    <property type="term" value="C:protein-DNA complex"/>
    <property type="evidence" value="ECO:0007669"/>
    <property type="project" value="TreeGrafter"/>
</dbReference>
<dbReference type="Pfam" id="PF00072">
    <property type="entry name" value="Response_reg"/>
    <property type="match status" value="1"/>
</dbReference>
<feature type="domain" description="Response regulatory" evidence="10">
    <location>
        <begin position="2"/>
        <end position="116"/>
    </location>
</feature>
<dbReference type="CDD" id="cd00383">
    <property type="entry name" value="trans_reg_C"/>
    <property type="match status" value="1"/>
</dbReference>
<feature type="domain" description="OmpR/PhoB-type" evidence="11">
    <location>
        <begin position="124"/>
        <end position="222"/>
    </location>
</feature>
<keyword evidence="6" id="KW-0804">Transcription</keyword>
<evidence type="ECO:0000313" key="13">
    <source>
        <dbReference type="Proteomes" id="UP000245845"/>
    </source>
</evidence>
<dbReference type="GO" id="GO:0005829">
    <property type="term" value="C:cytosol"/>
    <property type="evidence" value="ECO:0007669"/>
    <property type="project" value="TreeGrafter"/>
</dbReference>
<dbReference type="AlphaFoldDB" id="A0A2Y9C4V7"/>
<dbReference type="RefSeq" id="WP_109730636.1">
    <property type="nucleotide sequence ID" value="NZ_BAAACK010000019.1"/>
</dbReference>
<dbReference type="SMART" id="SM00862">
    <property type="entry name" value="Trans_reg_C"/>
    <property type="match status" value="1"/>
</dbReference>
<dbReference type="OrthoDB" id="9790442at2"/>
<keyword evidence="5 9" id="KW-0238">DNA-binding</keyword>
<dbReference type="Proteomes" id="UP000245845">
    <property type="component" value="Unassembled WGS sequence"/>
</dbReference>
<protein>
    <recommendedName>
        <fullName evidence="1">Stage 0 sporulation protein A homolog</fullName>
    </recommendedName>
</protein>
<dbReference type="SMART" id="SM00448">
    <property type="entry name" value="REC"/>
    <property type="match status" value="1"/>
</dbReference>
<evidence type="ECO:0000256" key="9">
    <source>
        <dbReference type="PROSITE-ProRule" id="PRU01091"/>
    </source>
</evidence>
<dbReference type="InterPro" id="IPR036388">
    <property type="entry name" value="WH-like_DNA-bd_sf"/>
</dbReference>
<sequence>MKVLIIEDTKPLAQTLADLAGEAGNSADIAFDGDTGLEYARSGLYDAIVLDVMLPGMDGFEVLKSIRNEKIKTPVMMLTARGDLKDRIYGLDSGADYYLTKPFETAEFQACLRAIMRRQSPIIEEDLRFGDITLSTSLHELKCGEKSIKLNSKEYELLRLLMLNNKNILSKDIIINKVWGYDSDATYNNLEAYISFLRRKLHLLSSNVTICIARKVGYYLDNGQKSSSGRNL</sequence>
<dbReference type="Gene3D" id="3.40.50.2300">
    <property type="match status" value="1"/>
</dbReference>
<dbReference type="Pfam" id="PF00486">
    <property type="entry name" value="Trans_reg_C"/>
    <property type="match status" value="1"/>
</dbReference>
<evidence type="ECO:0000259" key="10">
    <source>
        <dbReference type="PROSITE" id="PS50110"/>
    </source>
</evidence>
<dbReference type="GO" id="GO:0000156">
    <property type="term" value="F:phosphorelay response regulator activity"/>
    <property type="evidence" value="ECO:0007669"/>
    <property type="project" value="TreeGrafter"/>
</dbReference>
<comment type="caution">
    <text evidence="12">The sequence shown here is derived from an EMBL/GenBank/DDBJ whole genome shotgun (WGS) entry which is preliminary data.</text>
</comment>
<gene>
    <name evidence="12" type="ORF">A8806_10459</name>
</gene>
<dbReference type="PANTHER" id="PTHR48111">
    <property type="entry name" value="REGULATOR OF RPOS"/>
    <property type="match status" value="1"/>
</dbReference>
<dbReference type="PANTHER" id="PTHR48111:SF22">
    <property type="entry name" value="REGULATOR OF RPOS"/>
    <property type="match status" value="1"/>
</dbReference>
<evidence type="ECO:0000256" key="5">
    <source>
        <dbReference type="ARBA" id="ARBA00023125"/>
    </source>
</evidence>
<feature type="DNA-binding region" description="OmpR/PhoB-type" evidence="9">
    <location>
        <begin position="124"/>
        <end position="222"/>
    </location>
</feature>
<reference evidence="12 13" key="1">
    <citation type="submission" date="2018-05" db="EMBL/GenBank/DDBJ databases">
        <title>The Hungate 1000. A catalogue of reference genomes from the rumen microbiome.</title>
        <authorList>
            <person name="Kelly W."/>
        </authorList>
    </citation>
    <scope>NUCLEOTIDE SEQUENCE [LARGE SCALE GENOMIC DNA]</scope>
    <source>
        <strain evidence="12 13">NLAE-zl-C242</strain>
    </source>
</reference>
<keyword evidence="3" id="KW-0902">Two-component regulatory system</keyword>
<dbReference type="InterPro" id="IPR001867">
    <property type="entry name" value="OmpR/PhoB-type_DNA-bd"/>
</dbReference>
<evidence type="ECO:0000256" key="2">
    <source>
        <dbReference type="ARBA" id="ARBA00022553"/>
    </source>
</evidence>
<evidence type="ECO:0000256" key="4">
    <source>
        <dbReference type="ARBA" id="ARBA00023015"/>
    </source>
</evidence>
<organism evidence="12 13">
    <name type="scientific">Faecalicatena orotica</name>
    <dbReference type="NCBI Taxonomy" id="1544"/>
    <lineage>
        <taxon>Bacteria</taxon>
        <taxon>Bacillati</taxon>
        <taxon>Bacillota</taxon>
        <taxon>Clostridia</taxon>
        <taxon>Lachnospirales</taxon>
        <taxon>Lachnospiraceae</taxon>
        <taxon>Faecalicatena</taxon>
    </lineage>
</organism>
<dbReference type="Gene3D" id="1.10.10.10">
    <property type="entry name" value="Winged helix-like DNA-binding domain superfamily/Winged helix DNA-binding domain"/>
    <property type="match status" value="1"/>
</dbReference>
<evidence type="ECO:0000256" key="6">
    <source>
        <dbReference type="ARBA" id="ARBA00023163"/>
    </source>
</evidence>
<dbReference type="InterPro" id="IPR039420">
    <property type="entry name" value="WalR-like"/>
</dbReference>
<keyword evidence="4" id="KW-0805">Transcription regulation</keyword>
<evidence type="ECO:0000256" key="8">
    <source>
        <dbReference type="PROSITE-ProRule" id="PRU00169"/>
    </source>
</evidence>
<dbReference type="PROSITE" id="PS50110">
    <property type="entry name" value="RESPONSE_REGULATORY"/>
    <property type="match status" value="1"/>
</dbReference>
<name>A0A2Y9C4V7_9FIRM</name>
<comment type="function">
    <text evidence="7">May play the central regulatory role in sporulation. It may be an element of the effector pathway responsible for the activation of sporulation genes in response to nutritional stress. Spo0A may act in concert with spo0H (a sigma factor) to control the expression of some genes that are critical to the sporulation process.</text>
</comment>
<evidence type="ECO:0000256" key="7">
    <source>
        <dbReference type="ARBA" id="ARBA00024867"/>
    </source>
</evidence>
<accession>A0A2Y9C4V7</accession>
<dbReference type="PROSITE" id="PS51755">
    <property type="entry name" value="OMPR_PHOB"/>
    <property type="match status" value="1"/>
</dbReference>
<evidence type="ECO:0000256" key="3">
    <source>
        <dbReference type="ARBA" id="ARBA00023012"/>
    </source>
</evidence>
<evidence type="ECO:0000256" key="1">
    <source>
        <dbReference type="ARBA" id="ARBA00018672"/>
    </source>
</evidence>
<dbReference type="EMBL" id="QGDL01000004">
    <property type="protein sequence ID" value="PWJ30194.1"/>
    <property type="molecule type" value="Genomic_DNA"/>
</dbReference>
<feature type="modified residue" description="4-aspartylphosphate" evidence="8">
    <location>
        <position position="51"/>
    </location>
</feature>
<dbReference type="SUPFAM" id="SSF52172">
    <property type="entry name" value="CheY-like"/>
    <property type="match status" value="1"/>
</dbReference>
<dbReference type="GO" id="GO:0006355">
    <property type="term" value="P:regulation of DNA-templated transcription"/>
    <property type="evidence" value="ECO:0007669"/>
    <property type="project" value="InterPro"/>
</dbReference>
<dbReference type="GO" id="GO:0000976">
    <property type="term" value="F:transcription cis-regulatory region binding"/>
    <property type="evidence" value="ECO:0007669"/>
    <property type="project" value="TreeGrafter"/>
</dbReference>
<evidence type="ECO:0000259" key="11">
    <source>
        <dbReference type="PROSITE" id="PS51755"/>
    </source>
</evidence>